<dbReference type="EMBL" id="BAABME010018025">
    <property type="protein sequence ID" value="GAA0152281.1"/>
    <property type="molecule type" value="Genomic_DNA"/>
</dbReference>
<dbReference type="Proteomes" id="UP001454036">
    <property type="component" value="Unassembled WGS sequence"/>
</dbReference>
<dbReference type="PANTHER" id="PTHR11206">
    <property type="entry name" value="MULTIDRUG RESISTANCE PROTEIN"/>
    <property type="match status" value="1"/>
</dbReference>
<gene>
    <name evidence="1" type="ORF">LIER_37461</name>
</gene>
<keyword evidence="2" id="KW-1185">Reference proteome</keyword>
<evidence type="ECO:0000313" key="1">
    <source>
        <dbReference type="EMBL" id="GAA0152281.1"/>
    </source>
</evidence>
<name>A0AAV3PM53_LITER</name>
<organism evidence="1 2">
    <name type="scientific">Lithospermum erythrorhizon</name>
    <name type="common">Purple gromwell</name>
    <name type="synonym">Lithospermum officinale var. erythrorhizon</name>
    <dbReference type="NCBI Taxonomy" id="34254"/>
    <lineage>
        <taxon>Eukaryota</taxon>
        <taxon>Viridiplantae</taxon>
        <taxon>Streptophyta</taxon>
        <taxon>Embryophyta</taxon>
        <taxon>Tracheophyta</taxon>
        <taxon>Spermatophyta</taxon>
        <taxon>Magnoliopsida</taxon>
        <taxon>eudicotyledons</taxon>
        <taxon>Gunneridae</taxon>
        <taxon>Pentapetalae</taxon>
        <taxon>asterids</taxon>
        <taxon>lamiids</taxon>
        <taxon>Boraginales</taxon>
        <taxon>Boraginaceae</taxon>
        <taxon>Boraginoideae</taxon>
        <taxon>Lithospermeae</taxon>
        <taxon>Lithospermum</taxon>
    </lineage>
</organism>
<accession>A0AAV3PM53</accession>
<protein>
    <submittedName>
        <fullName evidence="1">Uncharacterized protein</fullName>
    </submittedName>
</protein>
<sequence>MHKPPLYSVSRTTKGVWGRAIQKAWNLYLRWHSLPLSAMHSRIDNVDFPKGHVDTFWARPFDCPGSWQVCYLAHPHSLPIRYPSVVSLFLADSELNPSDAHKFSCNYILSSSACEKTRVDFLKDVFLTIGKFFRFAIASAVMVCDSLEWWSFELVILLPGLLPNPQLETSVLSICFTTIFIGIGGTSSKRLCLSLKLEKPCFTRATVFLLTSTTNPCLRSGDRSK</sequence>
<dbReference type="AlphaFoldDB" id="A0AAV3PM53"/>
<reference evidence="1 2" key="1">
    <citation type="submission" date="2024-01" db="EMBL/GenBank/DDBJ databases">
        <title>The complete chloroplast genome sequence of Lithospermum erythrorhizon: insights into the phylogenetic relationship among Boraginaceae species and the maternal lineages of purple gromwells.</title>
        <authorList>
            <person name="Okada T."/>
            <person name="Watanabe K."/>
        </authorList>
    </citation>
    <scope>NUCLEOTIDE SEQUENCE [LARGE SCALE GENOMIC DNA]</scope>
</reference>
<comment type="caution">
    <text evidence="1">The sequence shown here is derived from an EMBL/GenBank/DDBJ whole genome shotgun (WGS) entry which is preliminary data.</text>
</comment>
<proteinExistence type="predicted"/>
<evidence type="ECO:0000313" key="2">
    <source>
        <dbReference type="Proteomes" id="UP001454036"/>
    </source>
</evidence>